<keyword evidence="4" id="KW-1185">Reference proteome</keyword>
<feature type="signal peptide" evidence="1">
    <location>
        <begin position="1"/>
        <end position="30"/>
    </location>
</feature>
<protein>
    <submittedName>
        <fullName evidence="3">VanW family protein</fullName>
    </submittedName>
</protein>
<dbReference type="InterPro" id="IPR007391">
    <property type="entry name" value="Vancomycin_resist_VanW"/>
</dbReference>
<evidence type="ECO:0000313" key="4">
    <source>
        <dbReference type="Proteomes" id="UP001198200"/>
    </source>
</evidence>
<evidence type="ECO:0000259" key="2">
    <source>
        <dbReference type="Pfam" id="PF12229"/>
    </source>
</evidence>
<evidence type="ECO:0000313" key="3">
    <source>
        <dbReference type="EMBL" id="MCC2220844.1"/>
    </source>
</evidence>
<dbReference type="InterPro" id="IPR022029">
    <property type="entry name" value="YoaR-like_PG-bd"/>
</dbReference>
<reference evidence="3 4" key="1">
    <citation type="submission" date="2021-10" db="EMBL/GenBank/DDBJ databases">
        <title>Anaerobic single-cell dispensing facilitates the cultivation of human gut bacteria.</title>
        <authorList>
            <person name="Afrizal A."/>
        </authorList>
    </citation>
    <scope>NUCLEOTIDE SEQUENCE [LARGE SCALE GENOMIC DNA]</scope>
    <source>
        <strain evidence="3 4">CLA-AA-H224</strain>
    </source>
</reference>
<sequence length="516" mass="57041">MRSLKEIKKSAAKAAAVAFLLLGAVGVVSYASEADTAKTPFVLTFNTSTTGVFPRGVSYEGISLEGKTLEEAKSEISDYIEDRQSRYMVWNIVGNTYEYSASSFGVACTNAEIVSSLDNLTMSGNIVEQYKKQKDMDVNPVDLDLQFSLDTQTLHDTISEYTSTLSRTVSNASVKRENAQFVVTEAVNGIAFDTEAIYNELTGMINDFSTADPINYTFPYTETPATYTSADFAFSELPLGSFYTDGLGDKNRRNNISRAAEGMNGRIFYPGETISALDLYGAVTIENGYAEAPGYNQGRVEMVVGGGVCQVTTTLYNAVLRAELDVSYRKNHSMMVNYVYPGMDAMVAPQDNSDFKFVNSSNHPIYIEAYVVDDRICINIWGIEERDANRSVRFRTEILSVSWPETLYNIVVNDSECQVGEVRVNYKHKVEVEVHPALSCVSYKQIYIDGQLVEETELNRDNYKAASGLIYRASDCNVSASARPGNAGEAMVFPYIGWTIDISVTTPGGGEWPYYE</sequence>
<organism evidence="3 4">
    <name type="scientific">Anthropogastromicrobium aceti</name>
    <dbReference type="NCBI Taxonomy" id="2981768"/>
    <lineage>
        <taxon>Bacteria</taxon>
        <taxon>Bacillati</taxon>
        <taxon>Bacillota</taxon>
        <taxon>Clostridia</taxon>
        <taxon>Lachnospirales</taxon>
        <taxon>Lachnospiraceae</taxon>
        <taxon>Anthropogastromicrobium</taxon>
    </lineage>
</organism>
<proteinExistence type="predicted"/>
<keyword evidence="1" id="KW-0732">Signal</keyword>
<comment type="caution">
    <text evidence="3">The sequence shown here is derived from an EMBL/GenBank/DDBJ whole genome shotgun (WGS) entry which is preliminary data.</text>
</comment>
<feature type="chain" id="PRO_5042220811" evidence="1">
    <location>
        <begin position="31"/>
        <end position="516"/>
    </location>
</feature>
<dbReference type="PANTHER" id="PTHR35788:SF1">
    <property type="entry name" value="EXPORTED PROTEIN"/>
    <property type="match status" value="1"/>
</dbReference>
<dbReference type="EMBL" id="JAJEQN010000007">
    <property type="protein sequence ID" value="MCC2220844.1"/>
    <property type="molecule type" value="Genomic_DNA"/>
</dbReference>
<gene>
    <name evidence="3" type="ORF">LKD48_04170</name>
</gene>
<dbReference type="InterPro" id="IPR052913">
    <property type="entry name" value="Glycopeptide_resist_protein"/>
</dbReference>
<dbReference type="RefSeq" id="WP_308731286.1">
    <property type="nucleotide sequence ID" value="NZ_JAJEQN010000007.1"/>
</dbReference>
<dbReference type="Pfam" id="PF12229">
    <property type="entry name" value="PG_binding_4"/>
    <property type="match status" value="1"/>
</dbReference>
<evidence type="ECO:0000256" key="1">
    <source>
        <dbReference type="SAM" id="SignalP"/>
    </source>
</evidence>
<dbReference type="PANTHER" id="PTHR35788">
    <property type="entry name" value="EXPORTED PROTEIN-RELATED"/>
    <property type="match status" value="1"/>
</dbReference>
<name>A0AAE3E2H9_9FIRM</name>
<dbReference type="Proteomes" id="UP001198200">
    <property type="component" value="Unassembled WGS sequence"/>
</dbReference>
<feature type="domain" description="YoaR-like putative peptidoglycan binding" evidence="2">
    <location>
        <begin position="100"/>
        <end position="201"/>
    </location>
</feature>
<dbReference type="Pfam" id="PF04294">
    <property type="entry name" value="VanW"/>
    <property type="match status" value="1"/>
</dbReference>
<dbReference type="AlphaFoldDB" id="A0AAE3E2H9"/>
<accession>A0AAE3E2H9</accession>